<accession>A0ABR3GG10</accession>
<dbReference type="Proteomes" id="UP001447188">
    <property type="component" value="Unassembled WGS sequence"/>
</dbReference>
<evidence type="ECO:0008006" key="12">
    <source>
        <dbReference type="Google" id="ProtNLM"/>
    </source>
</evidence>
<feature type="region of interest" description="Disordered" evidence="8">
    <location>
        <begin position="990"/>
        <end position="1014"/>
    </location>
</feature>
<evidence type="ECO:0000256" key="3">
    <source>
        <dbReference type="ARBA" id="ARBA00022737"/>
    </source>
</evidence>
<feature type="transmembrane region" description="Helical" evidence="9">
    <location>
        <begin position="908"/>
        <end position="927"/>
    </location>
</feature>
<dbReference type="SUPFAM" id="SSF48403">
    <property type="entry name" value="Ankyrin repeat"/>
    <property type="match status" value="2"/>
</dbReference>
<comment type="caution">
    <text evidence="10">The sequence shown here is derived from an EMBL/GenBank/DDBJ whole genome shotgun (WGS) entry which is preliminary data.</text>
</comment>
<feature type="compositionally biased region" description="Basic and acidic residues" evidence="8">
    <location>
        <begin position="794"/>
        <end position="809"/>
    </location>
</feature>
<dbReference type="InterPro" id="IPR045863">
    <property type="entry name" value="CorA_TM1_TM2"/>
</dbReference>
<protein>
    <recommendedName>
        <fullName evidence="12">Ankyrin</fullName>
    </recommendedName>
</protein>
<dbReference type="Pfam" id="PF12796">
    <property type="entry name" value="Ank_2"/>
    <property type="match status" value="3"/>
</dbReference>
<comment type="subcellular location">
    <subcellularLocation>
        <location evidence="1">Membrane</location>
        <topology evidence="1">Multi-pass membrane protein</topology>
    </subcellularLocation>
</comment>
<evidence type="ECO:0000256" key="1">
    <source>
        <dbReference type="ARBA" id="ARBA00004141"/>
    </source>
</evidence>
<evidence type="ECO:0000256" key="2">
    <source>
        <dbReference type="ARBA" id="ARBA00022692"/>
    </source>
</evidence>
<feature type="repeat" description="ANK" evidence="7">
    <location>
        <begin position="310"/>
        <end position="342"/>
    </location>
</feature>
<feature type="transmembrane region" description="Helical" evidence="9">
    <location>
        <begin position="939"/>
        <end position="963"/>
    </location>
</feature>
<feature type="region of interest" description="Disordered" evidence="8">
    <location>
        <begin position="690"/>
        <end position="842"/>
    </location>
</feature>
<feature type="repeat" description="ANK" evidence="7">
    <location>
        <begin position="152"/>
        <end position="184"/>
    </location>
</feature>
<dbReference type="Pfam" id="PF01544">
    <property type="entry name" value="CorA"/>
    <property type="match status" value="1"/>
</dbReference>
<dbReference type="EMBL" id="JBBBZM010000093">
    <property type="protein sequence ID" value="KAL0634481.1"/>
    <property type="molecule type" value="Genomic_DNA"/>
</dbReference>
<dbReference type="Pfam" id="PF00023">
    <property type="entry name" value="Ank"/>
    <property type="match status" value="1"/>
</dbReference>
<evidence type="ECO:0000256" key="4">
    <source>
        <dbReference type="ARBA" id="ARBA00022989"/>
    </source>
</evidence>
<dbReference type="PANTHER" id="PTHR24198:SF165">
    <property type="entry name" value="ANKYRIN REPEAT-CONTAINING PROTEIN-RELATED"/>
    <property type="match status" value="1"/>
</dbReference>
<feature type="compositionally biased region" description="Basic and acidic residues" evidence="8">
    <location>
        <begin position="690"/>
        <end position="711"/>
    </location>
</feature>
<feature type="repeat" description="ANK" evidence="7">
    <location>
        <begin position="117"/>
        <end position="149"/>
    </location>
</feature>
<gene>
    <name evidence="10" type="ORF">Q9L58_006570</name>
</gene>
<keyword evidence="11" id="KW-1185">Reference proteome</keyword>
<dbReference type="Gene3D" id="1.20.58.340">
    <property type="entry name" value="Magnesium transport protein CorA, transmembrane region"/>
    <property type="match status" value="1"/>
</dbReference>
<dbReference type="SUPFAM" id="SSF144083">
    <property type="entry name" value="Magnesium transport protein CorA, transmembrane region"/>
    <property type="match status" value="1"/>
</dbReference>
<keyword evidence="6 9" id="KW-0472">Membrane</keyword>
<reference evidence="10 11" key="1">
    <citation type="submission" date="2024-02" db="EMBL/GenBank/DDBJ databases">
        <title>Discinaceae phylogenomics.</title>
        <authorList>
            <person name="Dirks A.C."/>
            <person name="James T.Y."/>
        </authorList>
    </citation>
    <scope>NUCLEOTIDE SEQUENCE [LARGE SCALE GENOMIC DNA]</scope>
    <source>
        <strain evidence="10 11">ACD0624</strain>
    </source>
</reference>
<feature type="compositionally biased region" description="Basic and acidic residues" evidence="8">
    <location>
        <begin position="722"/>
        <end position="758"/>
    </location>
</feature>
<dbReference type="InterPro" id="IPR002110">
    <property type="entry name" value="Ankyrin_rpt"/>
</dbReference>
<dbReference type="PANTHER" id="PTHR24198">
    <property type="entry name" value="ANKYRIN REPEAT AND PROTEIN KINASE DOMAIN-CONTAINING PROTEIN"/>
    <property type="match status" value="1"/>
</dbReference>
<evidence type="ECO:0000256" key="8">
    <source>
        <dbReference type="SAM" id="MobiDB-lite"/>
    </source>
</evidence>
<sequence length="1032" mass="113290">MSSLLDAVAEQDYDKAELLLDGGADVNAELEGYWATVLDCAAWSGDYKMVKLLINHGVNLDTPVRSRTGMTVFQNVVYYEYEELVRLMIDAGADNMVLVELLLDSRADVNAPGSETGGFTALQEAARSWNMALVKFLVERGADINAPAVEQLGRTALQAAAENGDALLVEFLINAKANVNAPAAGHNGRTALQAAAGEGHEEVLKLLLSKGALPNAPPGEINGKTALRAAIDWEGHFADVNTVDEKRNHRLKMVKLLLGGGAVGHETKDSEGRNILHAVCLADTEEFDPRILEILLPISTPRALNAKDFSGSTPLHCAVRQVNLVAVTYLIQKNANLEIKDNSGRTVLQVAFPNTGDVPLVPVADTNANADADLDPPEALVARLAKGYSDITKLLLKNGARTDGLSLEDLPILWRLVGNEEENIVILRDDMTKGTNVANGLKSVAELNTPFDSPSIHFCSSTSPTPMTAGGPSFAHPASFVETYKLPSSGSLGVHWSWSFVGKSALRLTDGFPDPQDIVSREVVLVGYVFFSCPVEQQSNNCGDSQQFILTSKKVEMSWIMKQEKGASFLRSVQYRRSLQMKHLIIPQNVVHFITLFLGDLRQRWITAIDNAKEYLVQRRDNQLSNAGKKPETITGLLKDSQQWSTLRKDWQKTLNSATELLAQLKEQDIFFPDVKNTWEFRKDHRAKAEAEKMKLREQTERRAPITRKLEAAGPTVDTLDGLERKTLSIKEHGTKEEKATNESRAEDSKGENIEHRGVGSSKLPDPIEEPKPAPKSVSTPQGASGEPIAGESKAGESKAGESKAEDSKAGGPTTKTAKAPIIKPKTAPIEQQNEEGPKVAGPKAAKVLDDLEAMKKLSKLFRIMQRECEAGITELEKETTEMIGLFNLISIFEARRSIEASVSMKRLSWITFIFLPLMFISGMFGMNVNILQGTPPAWQWYFVVAVPFSTLVILVWILCKYLPGIKSLERRLDGFLKSLFSSRDDVESDSREVKPASPNLPVKPVQTLPYPTHSIPRRRTILADEEKRTGG</sequence>
<keyword evidence="4 9" id="KW-1133">Transmembrane helix</keyword>
<dbReference type="SMART" id="SM00248">
    <property type="entry name" value="ANK"/>
    <property type="match status" value="10"/>
</dbReference>
<evidence type="ECO:0000313" key="10">
    <source>
        <dbReference type="EMBL" id="KAL0634481.1"/>
    </source>
</evidence>
<dbReference type="InterPro" id="IPR036770">
    <property type="entry name" value="Ankyrin_rpt-contain_sf"/>
</dbReference>
<evidence type="ECO:0000256" key="7">
    <source>
        <dbReference type="PROSITE-ProRule" id="PRU00023"/>
    </source>
</evidence>
<evidence type="ECO:0000256" key="6">
    <source>
        <dbReference type="ARBA" id="ARBA00023136"/>
    </source>
</evidence>
<keyword evidence="2 9" id="KW-0812">Transmembrane</keyword>
<feature type="repeat" description="ANK" evidence="7">
    <location>
        <begin position="187"/>
        <end position="219"/>
    </location>
</feature>
<dbReference type="PROSITE" id="PS50297">
    <property type="entry name" value="ANK_REP_REGION"/>
    <property type="match status" value="4"/>
</dbReference>
<keyword evidence="5 7" id="KW-0040">ANK repeat</keyword>
<evidence type="ECO:0000313" key="11">
    <source>
        <dbReference type="Proteomes" id="UP001447188"/>
    </source>
</evidence>
<proteinExistence type="predicted"/>
<keyword evidence="3" id="KW-0677">Repeat</keyword>
<dbReference type="InterPro" id="IPR002523">
    <property type="entry name" value="MgTranspt_CorA/ZnTranspt_ZntB"/>
</dbReference>
<dbReference type="PROSITE" id="PS50088">
    <property type="entry name" value="ANK_REPEAT"/>
    <property type="match status" value="4"/>
</dbReference>
<organism evidence="10 11">
    <name type="scientific">Discina gigas</name>
    <dbReference type="NCBI Taxonomy" id="1032678"/>
    <lineage>
        <taxon>Eukaryota</taxon>
        <taxon>Fungi</taxon>
        <taxon>Dikarya</taxon>
        <taxon>Ascomycota</taxon>
        <taxon>Pezizomycotina</taxon>
        <taxon>Pezizomycetes</taxon>
        <taxon>Pezizales</taxon>
        <taxon>Discinaceae</taxon>
        <taxon>Discina</taxon>
    </lineage>
</organism>
<evidence type="ECO:0000256" key="9">
    <source>
        <dbReference type="SAM" id="Phobius"/>
    </source>
</evidence>
<dbReference type="Gene3D" id="1.25.40.20">
    <property type="entry name" value="Ankyrin repeat-containing domain"/>
    <property type="match status" value="3"/>
</dbReference>
<name>A0ABR3GG10_9PEZI</name>
<evidence type="ECO:0000256" key="5">
    <source>
        <dbReference type="ARBA" id="ARBA00023043"/>
    </source>
</evidence>